<evidence type="ECO:0000313" key="1">
    <source>
        <dbReference type="EMBL" id="KKL88088.1"/>
    </source>
</evidence>
<accession>A0A0F9FPA2</accession>
<gene>
    <name evidence="1" type="ORF">LCGC14_1928240</name>
</gene>
<sequence length="122" mass="13955">MGAPGYALFCDKGHLFDWTEEHLDWDEKMLEEHRGKEKEGCPCGEEKVIQVTHYGGLNDCICLQENIPQKGITPLGREAIIPILIKEAFDKEGKPIEAFCWFYLPLYHIPTGVRDGSVYKEE</sequence>
<name>A0A0F9FPA2_9ZZZZ</name>
<dbReference type="AlphaFoldDB" id="A0A0F9FPA2"/>
<reference evidence="1" key="1">
    <citation type="journal article" date="2015" name="Nature">
        <title>Complex archaea that bridge the gap between prokaryotes and eukaryotes.</title>
        <authorList>
            <person name="Spang A."/>
            <person name="Saw J.H."/>
            <person name="Jorgensen S.L."/>
            <person name="Zaremba-Niedzwiedzka K."/>
            <person name="Martijn J."/>
            <person name="Lind A.E."/>
            <person name="van Eijk R."/>
            <person name="Schleper C."/>
            <person name="Guy L."/>
            <person name="Ettema T.J."/>
        </authorList>
    </citation>
    <scope>NUCLEOTIDE SEQUENCE</scope>
</reference>
<comment type="caution">
    <text evidence="1">The sequence shown here is derived from an EMBL/GenBank/DDBJ whole genome shotgun (WGS) entry which is preliminary data.</text>
</comment>
<organism evidence="1">
    <name type="scientific">marine sediment metagenome</name>
    <dbReference type="NCBI Taxonomy" id="412755"/>
    <lineage>
        <taxon>unclassified sequences</taxon>
        <taxon>metagenomes</taxon>
        <taxon>ecological metagenomes</taxon>
    </lineage>
</organism>
<protein>
    <submittedName>
        <fullName evidence="1">Uncharacterized protein</fullName>
    </submittedName>
</protein>
<dbReference type="EMBL" id="LAZR01020664">
    <property type="protein sequence ID" value="KKL88088.1"/>
    <property type="molecule type" value="Genomic_DNA"/>
</dbReference>
<proteinExistence type="predicted"/>